<name>S0FH17_RUMCE</name>
<evidence type="ECO:0000256" key="1">
    <source>
        <dbReference type="ARBA" id="ARBA00022448"/>
    </source>
</evidence>
<evidence type="ECO:0000256" key="2">
    <source>
        <dbReference type="ARBA" id="ARBA00022741"/>
    </source>
</evidence>
<dbReference type="STRING" id="1195236.CTER_3652"/>
<dbReference type="PANTHER" id="PTHR42711:SF1">
    <property type="entry name" value="ABC-TRANSPORT PROTEIN, ATP-BINDING COMPONENT"/>
    <property type="match status" value="1"/>
</dbReference>
<dbReference type="Pfam" id="PF00005">
    <property type="entry name" value="ABC_tran"/>
    <property type="match status" value="1"/>
</dbReference>
<keyword evidence="6" id="KW-1185">Reference proteome</keyword>
<evidence type="ECO:0000313" key="5">
    <source>
        <dbReference type="EMBL" id="EMS70607.1"/>
    </source>
</evidence>
<evidence type="ECO:0000259" key="4">
    <source>
        <dbReference type="PROSITE" id="PS50893"/>
    </source>
</evidence>
<dbReference type="EMBL" id="AORV01000051">
    <property type="protein sequence ID" value="EMS70607.1"/>
    <property type="molecule type" value="Genomic_DNA"/>
</dbReference>
<evidence type="ECO:0000313" key="6">
    <source>
        <dbReference type="Proteomes" id="UP000014155"/>
    </source>
</evidence>
<dbReference type="InterPro" id="IPR027417">
    <property type="entry name" value="P-loop_NTPase"/>
</dbReference>
<evidence type="ECO:0000256" key="3">
    <source>
        <dbReference type="ARBA" id="ARBA00022840"/>
    </source>
</evidence>
<reference evidence="5 6" key="1">
    <citation type="journal article" date="2013" name="Genome Announc.">
        <title>Draft Genome Sequence of the Cellulolytic, Mesophilic, Anaerobic Bacterium Clostridium termitidis Strain CT1112 (DSM 5398).</title>
        <authorList>
            <person name="Lal S."/>
            <person name="Ramachandran U."/>
            <person name="Zhang X."/>
            <person name="Munir R."/>
            <person name="Sparling R."/>
            <person name="Levin D.B."/>
        </authorList>
    </citation>
    <scope>NUCLEOTIDE SEQUENCE [LARGE SCALE GENOMIC DNA]</scope>
    <source>
        <strain evidence="5 6">CT1112</strain>
    </source>
</reference>
<dbReference type="InterPro" id="IPR003593">
    <property type="entry name" value="AAA+_ATPase"/>
</dbReference>
<dbReference type="Gene3D" id="3.40.50.300">
    <property type="entry name" value="P-loop containing nucleotide triphosphate hydrolases"/>
    <property type="match status" value="1"/>
</dbReference>
<dbReference type="GO" id="GO:0005524">
    <property type="term" value="F:ATP binding"/>
    <property type="evidence" value="ECO:0007669"/>
    <property type="project" value="UniProtKB-KW"/>
</dbReference>
<keyword evidence="1" id="KW-0813">Transport</keyword>
<dbReference type="PROSITE" id="PS00211">
    <property type="entry name" value="ABC_TRANSPORTER_1"/>
    <property type="match status" value="1"/>
</dbReference>
<dbReference type="InterPro" id="IPR017871">
    <property type="entry name" value="ABC_transporter-like_CS"/>
</dbReference>
<keyword evidence="2" id="KW-0547">Nucleotide-binding</keyword>
<dbReference type="InterPro" id="IPR050763">
    <property type="entry name" value="ABC_transporter_ATP-binding"/>
</dbReference>
<dbReference type="AlphaFoldDB" id="S0FH17"/>
<accession>S0FH17</accession>
<dbReference type="InterPro" id="IPR003439">
    <property type="entry name" value="ABC_transporter-like_ATP-bd"/>
</dbReference>
<feature type="domain" description="ABC transporter" evidence="4">
    <location>
        <begin position="3"/>
        <end position="256"/>
    </location>
</feature>
<dbReference type="PATRIC" id="fig|1195236.3.peg.3869"/>
<dbReference type="eggNOG" id="COG4586">
    <property type="taxonomic scope" value="Bacteria"/>
</dbReference>
<dbReference type="RefSeq" id="WP_004628044.1">
    <property type="nucleotide sequence ID" value="NZ_AORV01000051.1"/>
</dbReference>
<dbReference type="PROSITE" id="PS50893">
    <property type="entry name" value="ABC_TRANSPORTER_2"/>
    <property type="match status" value="1"/>
</dbReference>
<comment type="caution">
    <text evidence="5">The sequence shown here is derived from an EMBL/GenBank/DDBJ whole genome shotgun (WGS) entry which is preliminary data.</text>
</comment>
<dbReference type="SUPFAM" id="SSF52540">
    <property type="entry name" value="P-loop containing nucleoside triphosphate hydrolases"/>
    <property type="match status" value="1"/>
</dbReference>
<sequence length="333" mass="38163">MGINVEHISKSYHVVRREKGLLGSVKQFFHPHYTIINAVNDISFNIETGKIVGFIGENGAGKSTTIKMMVGILTPDRGTIRINDEMVGVNKKKIAYQIGVVFGQRTQLWWDIPIIESFRLFKDMYRIPDQEYKENLDIFQEILGLNEFMNQPTRHLSLGQRMRADLCAALLHNPSVLFLDEPTIGIDVATKEKMRNFIREINRRKLTTVLLTTHDMKDIEELSDELIVIDRGGLIYQGNLQNLKTRYGGMSTITLKCCPETAGEIQKSVSSKEINCRYDDALYLVFDKKKYSAQEVLRDMVNQFTFSDIQVEDSCLEDIVKKIYYEIDNGGCI</sequence>
<dbReference type="Proteomes" id="UP000014155">
    <property type="component" value="Unassembled WGS sequence"/>
</dbReference>
<gene>
    <name evidence="5" type="ORF">CTER_3652</name>
</gene>
<dbReference type="SMART" id="SM00382">
    <property type="entry name" value="AAA"/>
    <property type="match status" value="1"/>
</dbReference>
<dbReference type="GO" id="GO:0016887">
    <property type="term" value="F:ATP hydrolysis activity"/>
    <property type="evidence" value="ECO:0007669"/>
    <property type="project" value="InterPro"/>
</dbReference>
<proteinExistence type="predicted"/>
<keyword evidence="3" id="KW-0067">ATP-binding</keyword>
<dbReference type="PANTHER" id="PTHR42711">
    <property type="entry name" value="ABC TRANSPORTER ATP-BINDING PROTEIN"/>
    <property type="match status" value="1"/>
</dbReference>
<protein>
    <submittedName>
        <fullName evidence="5">ABC-type uncharacterized transport system, ATPase component</fullName>
    </submittedName>
</protein>
<organism evidence="5 6">
    <name type="scientific">Ruminiclostridium cellobioparum subsp. termitidis CT1112</name>
    <dbReference type="NCBI Taxonomy" id="1195236"/>
    <lineage>
        <taxon>Bacteria</taxon>
        <taxon>Bacillati</taxon>
        <taxon>Bacillota</taxon>
        <taxon>Clostridia</taxon>
        <taxon>Eubacteriales</taxon>
        <taxon>Oscillospiraceae</taxon>
        <taxon>Ruminiclostridium</taxon>
    </lineage>
</organism>